<dbReference type="EMBL" id="CABPRJ010001429">
    <property type="protein sequence ID" value="VVC35933.1"/>
    <property type="molecule type" value="Genomic_DNA"/>
</dbReference>
<sequence>MEFSSNLIKVHLANYLANLPLPNSIVGIFKLGVKDIVKLIPFYATIGGVCYLSYRVIKPKNPVNPAFKKESPKVVDGFDIEELAESTAFCRCWRSSKFPYCDGAHTKYNKEHQDNVGPLIIKKK</sequence>
<comment type="cofactor">
    <cofactor evidence="10">
        <name>[2Fe-2S] cluster</name>
        <dbReference type="ChEBI" id="CHEBI:190135"/>
    </cofactor>
</comment>
<evidence type="ECO:0000313" key="12">
    <source>
        <dbReference type="EMBL" id="VVC35933.1"/>
    </source>
</evidence>
<dbReference type="OrthoDB" id="449252at2759"/>
<proteinExistence type="inferred from homology"/>
<gene>
    <name evidence="12" type="ORF">CINCED_3A022910</name>
</gene>
<evidence type="ECO:0000256" key="4">
    <source>
        <dbReference type="ARBA" id="ARBA00022714"/>
    </source>
</evidence>
<dbReference type="Gene3D" id="3.40.5.90">
    <property type="entry name" value="CDGSH iron-sulfur domain, mitoNEET-type"/>
    <property type="match status" value="1"/>
</dbReference>
<dbReference type="Proteomes" id="UP000325440">
    <property type="component" value="Unassembled WGS sequence"/>
</dbReference>
<evidence type="ECO:0000256" key="1">
    <source>
        <dbReference type="ARBA" id="ARBA00004389"/>
    </source>
</evidence>
<name>A0A5E4MUJ5_9HEMI</name>
<keyword evidence="7" id="KW-0408">Iron</keyword>
<protein>
    <submittedName>
        <fullName evidence="12">Iron sulphur domain-containing, mitoNEET, N-terminal,Iron sulphur-containing domain, CDGSH-type</fullName>
    </submittedName>
</protein>
<keyword evidence="6" id="KW-1133">Transmembrane helix</keyword>
<comment type="subcellular location">
    <subcellularLocation>
        <location evidence="1">Endoplasmic reticulum membrane</location>
        <topology evidence="1">Single-pass membrane protein</topology>
    </subcellularLocation>
</comment>
<keyword evidence="9" id="KW-0472">Membrane</keyword>
<keyword evidence="5" id="KW-0479">Metal-binding</keyword>
<accession>A0A5E4MUJ5</accession>
<dbReference type="Pfam" id="PF10660">
    <property type="entry name" value="MitoNEET_N"/>
    <property type="match status" value="1"/>
</dbReference>
<evidence type="ECO:0000256" key="5">
    <source>
        <dbReference type="ARBA" id="ARBA00022723"/>
    </source>
</evidence>
<feature type="domain" description="Iron-binding zinc finger CDGSH type" evidence="11">
    <location>
        <begin position="73"/>
        <end position="111"/>
    </location>
</feature>
<dbReference type="GO" id="GO:0051537">
    <property type="term" value="F:2 iron, 2 sulfur cluster binding"/>
    <property type="evidence" value="ECO:0007669"/>
    <property type="project" value="UniProtKB-KW"/>
</dbReference>
<comment type="similarity">
    <text evidence="2">Belongs to the CISD protein family. CISD2 subfamily.</text>
</comment>
<dbReference type="InterPro" id="IPR018967">
    <property type="entry name" value="FeS-contain_CDGSH-typ"/>
</dbReference>
<dbReference type="GO" id="GO:0005789">
    <property type="term" value="C:endoplasmic reticulum membrane"/>
    <property type="evidence" value="ECO:0007669"/>
    <property type="project" value="UniProtKB-SubCell"/>
</dbReference>
<evidence type="ECO:0000256" key="10">
    <source>
        <dbReference type="ARBA" id="ARBA00034078"/>
    </source>
</evidence>
<dbReference type="GO" id="GO:0005741">
    <property type="term" value="C:mitochondrial outer membrane"/>
    <property type="evidence" value="ECO:0007669"/>
    <property type="project" value="TreeGrafter"/>
</dbReference>
<organism evidence="12 13">
    <name type="scientific">Cinara cedri</name>
    <dbReference type="NCBI Taxonomy" id="506608"/>
    <lineage>
        <taxon>Eukaryota</taxon>
        <taxon>Metazoa</taxon>
        <taxon>Ecdysozoa</taxon>
        <taxon>Arthropoda</taxon>
        <taxon>Hexapoda</taxon>
        <taxon>Insecta</taxon>
        <taxon>Pterygota</taxon>
        <taxon>Neoptera</taxon>
        <taxon>Paraneoptera</taxon>
        <taxon>Hemiptera</taxon>
        <taxon>Sternorrhyncha</taxon>
        <taxon>Aphidomorpha</taxon>
        <taxon>Aphidoidea</taxon>
        <taxon>Aphididae</taxon>
        <taxon>Lachninae</taxon>
        <taxon>Cinara</taxon>
    </lineage>
</organism>
<dbReference type="InterPro" id="IPR045131">
    <property type="entry name" value="CISD1/2"/>
</dbReference>
<dbReference type="Pfam" id="PF09360">
    <property type="entry name" value="zf-CDGSH"/>
    <property type="match status" value="1"/>
</dbReference>
<dbReference type="PANTHER" id="PTHR13680">
    <property type="entry name" value="CDGSH IRON-SULFUR DOMAIN-CONTAINING PROTEIN 1"/>
    <property type="match status" value="1"/>
</dbReference>
<keyword evidence="13" id="KW-1185">Reference proteome</keyword>
<evidence type="ECO:0000256" key="8">
    <source>
        <dbReference type="ARBA" id="ARBA00023014"/>
    </source>
</evidence>
<keyword evidence="4" id="KW-0001">2Fe-2S</keyword>
<keyword evidence="3" id="KW-0812">Transmembrane</keyword>
<dbReference type="GO" id="GO:0046872">
    <property type="term" value="F:metal ion binding"/>
    <property type="evidence" value="ECO:0007669"/>
    <property type="project" value="UniProtKB-KW"/>
</dbReference>
<evidence type="ECO:0000313" key="13">
    <source>
        <dbReference type="Proteomes" id="UP000325440"/>
    </source>
</evidence>
<evidence type="ECO:0000259" key="11">
    <source>
        <dbReference type="SMART" id="SM00704"/>
    </source>
</evidence>
<evidence type="ECO:0000256" key="9">
    <source>
        <dbReference type="ARBA" id="ARBA00023136"/>
    </source>
</evidence>
<evidence type="ECO:0000256" key="6">
    <source>
        <dbReference type="ARBA" id="ARBA00022989"/>
    </source>
</evidence>
<dbReference type="PANTHER" id="PTHR13680:SF5">
    <property type="entry name" value="CDGSH IRON-SULFUR DOMAIN-CONTAINING PROTEIN 1"/>
    <property type="match status" value="1"/>
</dbReference>
<dbReference type="AlphaFoldDB" id="A0A5E4MUJ5"/>
<keyword evidence="8" id="KW-0411">Iron-sulfur</keyword>
<evidence type="ECO:0000256" key="7">
    <source>
        <dbReference type="ARBA" id="ARBA00023004"/>
    </source>
</evidence>
<dbReference type="FunFam" id="3.40.5.90:FF:000001">
    <property type="entry name" value="CDGSH iron-sulfur domain-containing protein 1"/>
    <property type="match status" value="1"/>
</dbReference>
<dbReference type="GO" id="GO:0010506">
    <property type="term" value="P:regulation of autophagy"/>
    <property type="evidence" value="ECO:0007669"/>
    <property type="project" value="InterPro"/>
</dbReference>
<dbReference type="SMART" id="SM00704">
    <property type="entry name" value="ZnF_CDGSH"/>
    <property type="match status" value="1"/>
</dbReference>
<reference evidence="12 13" key="1">
    <citation type="submission" date="2019-08" db="EMBL/GenBank/DDBJ databases">
        <authorList>
            <person name="Alioto T."/>
            <person name="Alioto T."/>
            <person name="Gomez Garrido J."/>
        </authorList>
    </citation>
    <scope>NUCLEOTIDE SEQUENCE [LARGE SCALE GENOMIC DNA]</scope>
</reference>
<evidence type="ECO:0000256" key="3">
    <source>
        <dbReference type="ARBA" id="ARBA00022692"/>
    </source>
</evidence>
<dbReference type="InterPro" id="IPR042216">
    <property type="entry name" value="MitoNEET_CISD"/>
</dbReference>
<evidence type="ECO:0000256" key="2">
    <source>
        <dbReference type="ARBA" id="ARBA00008624"/>
    </source>
</evidence>
<dbReference type="InterPro" id="IPR019610">
    <property type="entry name" value="FeS-contain_mitoNEET_N"/>
</dbReference>